<dbReference type="NCBIfam" id="TIGR00592">
    <property type="entry name" value="pol2"/>
    <property type="match status" value="1"/>
</dbReference>
<dbReference type="SMART" id="SM00486">
    <property type="entry name" value="POLBc"/>
    <property type="match status" value="1"/>
</dbReference>
<dbReference type="PROSITE" id="PS00116">
    <property type="entry name" value="DNA_POLYMERASE_B"/>
    <property type="match status" value="1"/>
</dbReference>
<dbReference type="GO" id="GO:0005658">
    <property type="term" value="C:alpha DNA polymerase:primase complex"/>
    <property type="evidence" value="ECO:0007669"/>
    <property type="project" value="TreeGrafter"/>
</dbReference>
<dbReference type="Proteomes" id="UP000077051">
    <property type="component" value="Unassembled WGS sequence"/>
</dbReference>
<keyword evidence="16" id="KW-1185">Reference proteome</keyword>
<dbReference type="Pfam" id="PF03104">
    <property type="entry name" value="DNA_pol_B_exo1"/>
    <property type="match status" value="1"/>
</dbReference>
<dbReference type="GO" id="GO:0006272">
    <property type="term" value="P:leading strand elongation"/>
    <property type="evidence" value="ECO:0007669"/>
    <property type="project" value="TreeGrafter"/>
</dbReference>
<dbReference type="GO" id="GO:0000166">
    <property type="term" value="F:nucleotide binding"/>
    <property type="evidence" value="ECO:0007669"/>
    <property type="project" value="InterPro"/>
</dbReference>
<evidence type="ECO:0000256" key="5">
    <source>
        <dbReference type="ARBA" id="ARBA00022705"/>
    </source>
</evidence>
<dbReference type="InterPro" id="IPR012337">
    <property type="entry name" value="RNaseH-like_sf"/>
</dbReference>
<evidence type="ECO:0000256" key="7">
    <source>
        <dbReference type="ARBA" id="ARBA00022771"/>
    </source>
</evidence>
<evidence type="ECO:0000256" key="10">
    <source>
        <dbReference type="ARBA" id="ARBA00023125"/>
    </source>
</evidence>
<evidence type="ECO:0000256" key="4">
    <source>
        <dbReference type="ARBA" id="ARBA00022695"/>
    </source>
</evidence>
<comment type="similarity">
    <text evidence="2 12">Belongs to the DNA polymerase type-B family.</text>
</comment>
<feature type="non-terminal residue" evidence="15">
    <location>
        <position position="915"/>
    </location>
</feature>
<dbReference type="STRING" id="747725.A0A168J3X4"/>
<dbReference type="PRINTS" id="PR00106">
    <property type="entry name" value="DNAPOLB"/>
</dbReference>
<evidence type="ECO:0000256" key="2">
    <source>
        <dbReference type="ARBA" id="ARBA00005755"/>
    </source>
</evidence>
<dbReference type="InterPro" id="IPR043502">
    <property type="entry name" value="DNA/RNA_pol_sf"/>
</dbReference>
<dbReference type="Gene3D" id="3.30.70.2820">
    <property type="match status" value="1"/>
</dbReference>
<evidence type="ECO:0000259" key="13">
    <source>
        <dbReference type="Pfam" id="PF00136"/>
    </source>
</evidence>
<protein>
    <recommendedName>
        <fullName evidence="12">DNA polymerase</fullName>
        <ecNumber evidence="12">2.7.7.7</ecNumber>
    </recommendedName>
</protein>
<dbReference type="InterPro" id="IPR023211">
    <property type="entry name" value="DNA_pol_palm_dom_sf"/>
</dbReference>
<sequence>MDLPPYAHVPIWWYDAHDSNQKGVVYLFGKVFDDQQDKYVSCCVRIQNIARELYILPRQFEVDDEGNPTRIRVDLNDVQHELETLLEHKKVSTYKMTTCEKQYAFSGTDIPRRATYIKLQYDYKDYEFPTTQSGKTFSHIFGANTNPLEHFLIQHDIMGPCWLNLEQCTKLGNDLSWCALNIGLDNPQCCSVVREERDAPPLNVMSLSLQTKMSRLGAQSNQVVAASFFLCKDVNIDTLDYTTGLNGCRSTIICLPPNMSYPADAYQHIEQAPQHSISLENTEFALLSRLLAAIHVYDPDIISGHNFFGGDLDILLTRMKQLRVPHWHKLGRLKSKMLPKTSGSSEGAISSTFYQRLHMRGRIVCDTFEASQDLIKSKSFHLSELAKTQLDIVRNDIKPHQLDSYYKTGPQLVALAKHCSLDAYLAFALMTKLQILPLTKQLTRLSGNLWSRSIHGARSERNEYLLLHTFYKKGYICPDRPLLAKKHSFEFVDEALEMELPASKRRLGANGKEMPSFEGGLVLDPKTGIYDTYVLLLDFNSLYPSIMQEFNVCFTTMDVNAEVIDTEAQPMASQQIGILPALVKMFVDRRKRVKQLMNDPGVSATAKAQYQIEQMGLKLTANSMYGCLGSSYSRFFARPLAAFITAKGRDILRETVDIAQHTNSVDVIYGDTDSIMINTHQKVFSRANNIGQQLKQQVNIKYNMLEIDIDGVFRRTLLLKKKKYAAQMVTKEADGSYKESLEVKGLDIVRRDGCDLSRATSEHVLQLVLSNQSQETIVNNIHEYIKMVANRVHASEVPVDEYIIRKQLTKSPEEYRTTKGNPHVLVAKDMRRSGIAVKSGDTIPYIYCTTTNMDGEVVREPRMPDDVTSGKAPLCVDKDWYLLKQVLPSVDRICIPLEGTDRTKLTACLHINTPT</sequence>
<dbReference type="InterPro" id="IPR017964">
    <property type="entry name" value="DNA-dir_DNA_pol_B_CS"/>
</dbReference>
<evidence type="ECO:0000256" key="3">
    <source>
        <dbReference type="ARBA" id="ARBA00022679"/>
    </source>
</evidence>
<accession>A0A168J3X4</accession>
<name>A0A168J3X4_MUCCL</name>
<evidence type="ECO:0000256" key="12">
    <source>
        <dbReference type="RuleBase" id="RU000442"/>
    </source>
</evidence>
<dbReference type="GO" id="GO:1902975">
    <property type="term" value="P:mitotic DNA replication initiation"/>
    <property type="evidence" value="ECO:0007669"/>
    <property type="project" value="InterPro"/>
</dbReference>
<feature type="domain" description="DNA-directed DNA polymerase family B exonuclease" evidence="14">
    <location>
        <begin position="139"/>
        <end position="384"/>
    </location>
</feature>
<evidence type="ECO:0000259" key="14">
    <source>
        <dbReference type="Pfam" id="PF03104"/>
    </source>
</evidence>
<dbReference type="VEuPathDB" id="FungiDB:MUCCIDRAFT_43387"/>
<keyword evidence="3 12" id="KW-0808">Transferase</keyword>
<keyword evidence="6" id="KW-0479">Metal-binding</keyword>
<comment type="caution">
    <text evidence="15">The sequence shown here is derived from an EMBL/GenBank/DDBJ whole genome shotgun (WGS) entry which is preliminary data.</text>
</comment>
<dbReference type="FunFam" id="3.30.70.2820:FF:000001">
    <property type="entry name" value="DNA polymerase"/>
    <property type="match status" value="1"/>
</dbReference>
<dbReference type="SUPFAM" id="SSF56672">
    <property type="entry name" value="DNA/RNA polymerases"/>
    <property type="match status" value="1"/>
</dbReference>
<evidence type="ECO:0000256" key="6">
    <source>
        <dbReference type="ARBA" id="ARBA00022723"/>
    </source>
</evidence>
<evidence type="ECO:0000256" key="11">
    <source>
        <dbReference type="ARBA" id="ARBA00023242"/>
    </source>
</evidence>
<keyword evidence="7" id="KW-0863">Zinc-finger</keyword>
<dbReference type="GO" id="GO:0006273">
    <property type="term" value="P:lagging strand elongation"/>
    <property type="evidence" value="ECO:0007669"/>
    <property type="project" value="TreeGrafter"/>
</dbReference>
<keyword evidence="9 12" id="KW-0239">DNA-directed DNA polymerase</keyword>
<dbReference type="Gene3D" id="1.10.132.60">
    <property type="entry name" value="DNA polymerase family B, C-terminal domain"/>
    <property type="match status" value="1"/>
</dbReference>
<reference evidence="15 16" key="1">
    <citation type="submission" date="2015-06" db="EMBL/GenBank/DDBJ databases">
        <title>Expansion of signal transduction pathways in fungi by whole-genome duplication.</title>
        <authorList>
            <consortium name="DOE Joint Genome Institute"/>
            <person name="Corrochano L.M."/>
            <person name="Kuo A."/>
            <person name="Marcet-Houben M."/>
            <person name="Polaino S."/>
            <person name="Salamov A."/>
            <person name="Villalobos J.M."/>
            <person name="Alvarez M.I."/>
            <person name="Avalos J."/>
            <person name="Benito E.P."/>
            <person name="Benoit I."/>
            <person name="Burger G."/>
            <person name="Camino L.P."/>
            <person name="Canovas D."/>
            <person name="Cerda-Olmedo E."/>
            <person name="Cheng J.-F."/>
            <person name="Dominguez A."/>
            <person name="Elias M."/>
            <person name="Eslava A.P."/>
            <person name="Glaser F."/>
            <person name="Grimwood J."/>
            <person name="Gutierrez G."/>
            <person name="Heitman J."/>
            <person name="Henrissat B."/>
            <person name="Iturriaga E.A."/>
            <person name="Lang B.F."/>
            <person name="Lavin J.L."/>
            <person name="Lee S."/>
            <person name="Li W."/>
            <person name="Lindquist E."/>
            <person name="Lopez-Garcia S."/>
            <person name="Luque E.M."/>
            <person name="Marcos A.T."/>
            <person name="Martin J."/>
            <person name="Mccluskey K."/>
            <person name="Medina H.R."/>
            <person name="Miralles-Duran A."/>
            <person name="Miyazaki A."/>
            <person name="Munoz-Torres E."/>
            <person name="Oguiza J.A."/>
            <person name="Ohm R."/>
            <person name="Olmedo M."/>
            <person name="Orejas M."/>
            <person name="Ortiz-Castellanos L."/>
            <person name="Pisabarro A.G."/>
            <person name="Rodriguez-Romero J."/>
            <person name="Ruiz-Herrera J."/>
            <person name="Ruiz-Vazquez R."/>
            <person name="Sanz C."/>
            <person name="Schackwitz W."/>
            <person name="Schmutz J."/>
            <person name="Shahriari M."/>
            <person name="Shelest E."/>
            <person name="Silva-Franco F."/>
            <person name="Soanes D."/>
            <person name="Syed K."/>
            <person name="Tagua V.G."/>
            <person name="Talbot N.J."/>
            <person name="Thon M."/>
            <person name="De Vries R.P."/>
            <person name="Wiebenga A."/>
            <person name="Yadav J.S."/>
            <person name="Braun E.L."/>
            <person name="Baker S."/>
            <person name="Garre V."/>
            <person name="Horwitz B."/>
            <person name="Torres-Martinez S."/>
            <person name="Idnurm A."/>
            <person name="Herrera-Estrella A."/>
            <person name="Gabaldon T."/>
            <person name="Grigoriev I.V."/>
        </authorList>
    </citation>
    <scope>NUCLEOTIDE SEQUENCE [LARGE SCALE GENOMIC DNA]</scope>
    <source>
        <strain evidence="15 16">CBS 277.49</strain>
    </source>
</reference>
<keyword evidence="10 12" id="KW-0238">DNA-binding</keyword>
<evidence type="ECO:0000256" key="8">
    <source>
        <dbReference type="ARBA" id="ARBA00022833"/>
    </source>
</evidence>
<dbReference type="GO" id="GO:0003688">
    <property type="term" value="F:DNA replication origin binding"/>
    <property type="evidence" value="ECO:0007669"/>
    <property type="project" value="TreeGrafter"/>
</dbReference>
<dbReference type="OrthoDB" id="6755010at2759"/>
<dbReference type="InterPro" id="IPR042087">
    <property type="entry name" value="DNA_pol_B_thumb"/>
</dbReference>
<dbReference type="GO" id="GO:0003887">
    <property type="term" value="F:DNA-directed DNA polymerase activity"/>
    <property type="evidence" value="ECO:0007669"/>
    <property type="project" value="UniProtKB-KW"/>
</dbReference>
<comment type="subcellular location">
    <subcellularLocation>
        <location evidence="1">Nucleus</location>
    </subcellularLocation>
</comment>
<dbReference type="CDD" id="cd05776">
    <property type="entry name" value="DNA_polB_alpha_exo"/>
    <property type="match status" value="1"/>
</dbReference>
<gene>
    <name evidence="15" type="ORF">MUCCIDRAFT_43387</name>
</gene>
<proteinExistence type="inferred from homology"/>
<dbReference type="CDD" id="cd05532">
    <property type="entry name" value="POLBc_alpha"/>
    <property type="match status" value="1"/>
</dbReference>
<dbReference type="GO" id="GO:0003682">
    <property type="term" value="F:chromatin binding"/>
    <property type="evidence" value="ECO:0007669"/>
    <property type="project" value="TreeGrafter"/>
</dbReference>
<feature type="domain" description="DNA-directed DNA polymerase family B multifunctional" evidence="13">
    <location>
        <begin position="449"/>
        <end position="896"/>
    </location>
</feature>
<dbReference type="InterPro" id="IPR006133">
    <property type="entry name" value="DNA-dir_DNA_pol_B_exonuc"/>
</dbReference>
<dbReference type="InterPro" id="IPR006172">
    <property type="entry name" value="DNA-dir_DNA_pol_B"/>
</dbReference>
<dbReference type="InterPro" id="IPR006134">
    <property type="entry name" value="DNA-dir_DNA_pol_B_multi_dom"/>
</dbReference>
<dbReference type="GO" id="GO:0008270">
    <property type="term" value="F:zinc ion binding"/>
    <property type="evidence" value="ECO:0007669"/>
    <property type="project" value="UniProtKB-KW"/>
</dbReference>
<dbReference type="InterPro" id="IPR036397">
    <property type="entry name" value="RNaseH_sf"/>
</dbReference>
<dbReference type="Gene3D" id="3.90.1600.10">
    <property type="entry name" value="Palm domain of DNA polymerase"/>
    <property type="match status" value="2"/>
</dbReference>
<evidence type="ECO:0000313" key="16">
    <source>
        <dbReference type="Proteomes" id="UP000077051"/>
    </source>
</evidence>
<evidence type="ECO:0000256" key="1">
    <source>
        <dbReference type="ARBA" id="ARBA00004123"/>
    </source>
</evidence>
<dbReference type="Pfam" id="PF00136">
    <property type="entry name" value="DNA_pol_B"/>
    <property type="match status" value="1"/>
</dbReference>
<dbReference type="EC" id="2.7.7.7" evidence="12"/>
<dbReference type="AlphaFoldDB" id="A0A168J3X4"/>
<organism evidence="15 16">
    <name type="scientific">Mucor lusitanicus CBS 277.49</name>
    <dbReference type="NCBI Taxonomy" id="747725"/>
    <lineage>
        <taxon>Eukaryota</taxon>
        <taxon>Fungi</taxon>
        <taxon>Fungi incertae sedis</taxon>
        <taxon>Mucoromycota</taxon>
        <taxon>Mucoromycotina</taxon>
        <taxon>Mucoromycetes</taxon>
        <taxon>Mucorales</taxon>
        <taxon>Mucorineae</taxon>
        <taxon>Mucoraceae</taxon>
        <taxon>Mucor</taxon>
    </lineage>
</organism>
<dbReference type="Gene3D" id="2.40.50.730">
    <property type="match status" value="1"/>
</dbReference>
<evidence type="ECO:0000256" key="9">
    <source>
        <dbReference type="ARBA" id="ARBA00022932"/>
    </source>
</evidence>
<dbReference type="InterPro" id="IPR045846">
    <property type="entry name" value="POLBc_alpha"/>
</dbReference>
<comment type="catalytic activity">
    <reaction evidence="12">
        <text>DNA(n) + a 2'-deoxyribonucleoside 5'-triphosphate = DNA(n+1) + diphosphate</text>
        <dbReference type="Rhea" id="RHEA:22508"/>
        <dbReference type="Rhea" id="RHEA-COMP:17339"/>
        <dbReference type="Rhea" id="RHEA-COMP:17340"/>
        <dbReference type="ChEBI" id="CHEBI:33019"/>
        <dbReference type="ChEBI" id="CHEBI:61560"/>
        <dbReference type="ChEBI" id="CHEBI:173112"/>
        <dbReference type="EC" id="2.7.7.7"/>
    </reaction>
</comment>
<dbReference type="PANTHER" id="PTHR45861">
    <property type="entry name" value="DNA POLYMERASE ALPHA CATALYTIC SUBUNIT"/>
    <property type="match status" value="1"/>
</dbReference>
<dbReference type="GO" id="GO:0003697">
    <property type="term" value="F:single-stranded DNA binding"/>
    <property type="evidence" value="ECO:0007669"/>
    <property type="project" value="TreeGrafter"/>
</dbReference>
<keyword evidence="11" id="KW-0539">Nucleus</keyword>
<dbReference type="SUPFAM" id="SSF53098">
    <property type="entry name" value="Ribonuclease H-like"/>
    <property type="match status" value="1"/>
</dbReference>
<keyword evidence="5 12" id="KW-0235">DNA replication</keyword>
<dbReference type="PANTHER" id="PTHR45861:SF1">
    <property type="entry name" value="DNA POLYMERASE ALPHA CATALYTIC SUBUNIT"/>
    <property type="match status" value="1"/>
</dbReference>
<keyword evidence="8" id="KW-0862">Zinc</keyword>
<dbReference type="EMBL" id="AMYB01000006">
    <property type="protein sequence ID" value="OAD00714.1"/>
    <property type="molecule type" value="Genomic_DNA"/>
</dbReference>
<evidence type="ECO:0000313" key="15">
    <source>
        <dbReference type="EMBL" id="OAD00714.1"/>
    </source>
</evidence>
<dbReference type="Gene3D" id="3.30.420.10">
    <property type="entry name" value="Ribonuclease H-like superfamily/Ribonuclease H"/>
    <property type="match status" value="1"/>
</dbReference>
<keyword evidence="4 12" id="KW-0548">Nucleotidyltransferase</keyword>